<gene>
    <name evidence="2" type="ORF">MPL3356_310041</name>
</gene>
<dbReference type="Proteomes" id="UP000045285">
    <property type="component" value="Unassembled WGS sequence"/>
</dbReference>
<feature type="region of interest" description="Disordered" evidence="1">
    <location>
        <begin position="187"/>
        <end position="218"/>
    </location>
</feature>
<name>A0A090DTR6_MESPL</name>
<evidence type="ECO:0000256" key="1">
    <source>
        <dbReference type="SAM" id="MobiDB-lite"/>
    </source>
</evidence>
<protein>
    <submittedName>
        <fullName evidence="2">Uncharacterized protein</fullName>
    </submittedName>
</protein>
<organism evidence="2 3">
    <name type="scientific">Mesorhizobium plurifarium</name>
    <dbReference type="NCBI Taxonomy" id="69974"/>
    <lineage>
        <taxon>Bacteria</taxon>
        <taxon>Pseudomonadati</taxon>
        <taxon>Pseudomonadota</taxon>
        <taxon>Alphaproteobacteria</taxon>
        <taxon>Hyphomicrobiales</taxon>
        <taxon>Phyllobacteriaceae</taxon>
        <taxon>Mesorhizobium</taxon>
    </lineage>
</organism>
<evidence type="ECO:0000313" key="3">
    <source>
        <dbReference type="Proteomes" id="UP000045285"/>
    </source>
</evidence>
<keyword evidence="3" id="KW-1185">Reference proteome</keyword>
<dbReference type="STRING" id="69974.MPLDJ20_330029"/>
<dbReference type="EMBL" id="CCMZ01000025">
    <property type="protein sequence ID" value="CDX20213.1"/>
    <property type="molecule type" value="Genomic_DNA"/>
</dbReference>
<reference evidence="3" key="1">
    <citation type="submission" date="2014-08" db="EMBL/GenBank/DDBJ databases">
        <authorList>
            <person name="Moulin L."/>
        </authorList>
    </citation>
    <scope>NUCLEOTIDE SEQUENCE [LARGE SCALE GENOMIC DNA]</scope>
</reference>
<sequence>MRSPVDLDLGLAPSDKRNPLRRMRTDADQERRTHVVLPAAAPIARRPDRAGLPVAMLRQSDGKVRHDGAGMSSGVPVSSITSSMPACWSGTACTSSRIPPPANACRGPIRQSNVSAPRCRMIVEDELWQTVKERPKSIVSQFEAVAIATRKARARKLHTMRRPVSLLSGLLTCGCCGGRYGPVHARPLRLPQPPAPGHLRQCSLHHPREDRTVRPRRP</sequence>
<dbReference type="AlphaFoldDB" id="A0A090DTR6"/>
<accession>A0A090DTR6</accession>
<feature type="region of interest" description="Disordered" evidence="1">
    <location>
        <begin position="1"/>
        <end position="30"/>
    </location>
</feature>
<feature type="compositionally biased region" description="Basic and acidic residues" evidence="1">
    <location>
        <begin position="14"/>
        <end position="30"/>
    </location>
</feature>
<feature type="compositionally biased region" description="Basic and acidic residues" evidence="1">
    <location>
        <begin position="206"/>
        <end position="218"/>
    </location>
</feature>
<proteinExistence type="predicted"/>
<evidence type="ECO:0000313" key="2">
    <source>
        <dbReference type="EMBL" id="CDX20213.1"/>
    </source>
</evidence>